<reference evidence="2" key="2">
    <citation type="submission" date="2019-11" db="UniProtKB">
        <authorList>
            <consortium name="WormBaseParasite"/>
        </authorList>
    </citation>
    <scope>IDENTIFICATION</scope>
    <source>
        <strain evidence="2">Puerto Rican</strain>
    </source>
</reference>
<reference evidence="1" key="1">
    <citation type="journal article" date="2012" name="PLoS Negl. Trop. Dis.">
        <title>A systematically improved high quality genome and transcriptome of the human blood fluke Schistosoma mansoni.</title>
        <authorList>
            <person name="Protasio A.V."/>
            <person name="Tsai I.J."/>
            <person name="Babbage A."/>
            <person name="Nichol S."/>
            <person name="Hunt M."/>
            <person name="Aslett M.A."/>
            <person name="De Silva N."/>
            <person name="Velarde G.S."/>
            <person name="Anderson T.J."/>
            <person name="Clark R.C."/>
            <person name="Davidson C."/>
            <person name="Dillon G.P."/>
            <person name="Holroyd N.E."/>
            <person name="LoVerde P.T."/>
            <person name="Lloyd C."/>
            <person name="McQuillan J."/>
            <person name="Oliveira G."/>
            <person name="Otto T.D."/>
            <person name="Parker-Manuel S.J."/>
            <person name="Quail M.A."/>
            <person name="Wilson R.A."/>
            <person name="Zerlotini A."/>
            <person name="Dunne D.W."/>
            <person name="Berriman M."/>
        </authorList>
    </citation>
    <scope>NUCLEOTIDE SEQUENCE [LARGE SCALE GENOMIC DNA]</scope>
    <source>
        <strain evidence="1">Puerto Rican</strain>
    </source>
</reference>
<evidence type="ECO:0000313" key="1">
    <source>
        <dbReference type="Proteomes" id="UP000008854"/>
    </source>
</evidence>
<dbReference type="Proteomes" id="UP000008854">
    <property type="component" value="Unassembled WGS sequence"/>
</dbReference>
<accession>A0A5K4F9S2</accession>
<keyword evidence="1" id="KW-1185">Reference proteome</keyword>
<evidence type="ECO:0000313" key="2">
    <source>
        <dbReference type="WBParaSite" id="Smp_324190.1"/>
    </source>
</evidence>
<sequence>MIEKCHLSRRTAINAGYYRLTIIWKRCHNFFMYRSVFSKLK</sequence>
<dbReference type="InParanoid" id="A0A5K4F9S2"/>
<proteinExistence type="predicted"/>
<protein>
    <submittedName>
        <fullName evidence="2">Uncharacterized protein</fullName>
    </submittedName>
</protein>
<organism evidence="1 2">
    <name type="scientific">Schistosoma mansoni</name>
    <name type="common">Blood fluke</name>
    <dbReference type="NCBI Taxonomy" id="6183"/>
    <lineage>
        <taxon>Eukaryota</taxon>
        <taxon>Metazoa</taxon>
        <taxon>Spiralia</taxon>
        <taxon>Lophotrochozoa</taxon>
        <taxon>Platyhelminthes</taxon>
        <taxon>Trematoda</taxon>
        <taxon>Digenea</taxon>
        <taxon>Strigeidida</taxon>
        <taxon>Schistosomatoidea</taxon>
        <taxon>Schistosomatidae</taxon>
        <taxon>Schistosoma</taxon>
    </lineage>
</organism>
<dbReference type="AlphaFoldDB" id="A0A5K4F9S2"/>
<dbReference type="WBParaSite" id="Smp_324190.1">
    <property type="protein sequence ID" value="Smp_324190.1"/>
    <property type="gene ID" value="Smp_324190"/>
</dbReference>
<name>A0A5K4F9S2_SCHMA</name>